<evidence type="ECO:0000256" key="2">
    <source>
        <dbReference type="SAM" id="SignalP"/>
    </source>
</evidence>
<protein>
    <submittedName>
        <fullName evidence="4">Amidase domain-containing protein</fullName>
    </submittedName>
</protein>
<keyword evidence="5" id="KW-1185">Reference proteome</keyword>
<gene>
    <name evidence="4" type="ORF">NZH93_12735</name>
</gene>
<feature type="region of interest" description="Disordered" evidence="1">
    <location>
        <begin position="168"/>
        <end position="220"/>
    </location>
</feature>
<accession>A0A9X2VJF8</accession>
<dbReference type="Pfam" id="PF12671">
    <property type="entry name" value="Amidase_6"/>
    <property type="match status" value="1"/>
</dbReference>
<evidence type="ECO:0000259" key="3">
    <source>
        <dbReference type="Pfam" id="PF12671"/>
    </source>
</evidence>
<feature type="chain" id="PRO_5040950792" evidence="2">
    <location>
        <begin position="30"/>
        <end position="402"/>
    </location>
</feature>
<comment type="caution">
    <text evidence="4">The sequence shown here is derived from an EMBL/GenBank/DDBJ whole genome shotgun (WGS) entry which is preliminary data.</text>
</comment>
<dbReference type="Proteomes" id="UP001141259">
    <property type="component" value="Unassembled WGS sequence"/>
</dbReference>
<sequence length="402" mass="45231">MFSRRRTRVFLPFIATATLLTTLTSPAIAEDAVPLSASQAHDLVSRYLEDRAFRVTKEADRAGSNAALTAVPLTADMKQRLDVQSHDLDSVRDYTARGPVRGYVGFDVDVAIDRITAAKPTEVDVQATEVTKLFFGHGDPRAPQFEGYRLQHDFTFIKVNDTWTLGNANPHLKTGPPPPTQAGAPKNPSGTVRVEEKSTPLPPAGVTTARQARAVPNADKSGTFGKNASITPYAYNYQAMWDYAIRWFQKPYNSWYREFPNDCTNFISQIMAAGGWQQTSGFASDNSKWWYDIHTQTYSWAGAHNWGLFAQVYSHRTSPLDYVYQMLQTDVLQVDWDHPDEQPGEEEGNIDHTMFVNAILGEPGAAEEVFLAYHTTDRWNVAFWSTLLPQTEPRDVWYAHRT</sequence>
<dbReference type="InterPro" id="IPR024301">
    <property type="entry name" value="Amidase_6"/>
</dbReference>
<proteinExistence type="predicted"/>
<feature type="domain" description="Putative amidase" evidence="3">
    <location>
        <begin position="235"/>
        <end position="384"/>
    </location>
</feature>
<reference evidence="4" key="1">
    <citation type="submission" date="2022-08" db="EMBL/GenBank/DDBJ databases">
        <authorList>
            <person name="Tistechok S."/>
            <person name="Samborskyy M."/>
            <person name="Roman I."/>
        </authorList>
    </citation>
    <scope>NUCLEOTIDE SEQUENCE</scope>
    <source>
        <strain evidence="4">DSM 103496</strain>
    </source>
</reference>
<dbReference type="EMBL" id="JANYMP010000005">
    <property type="protein sequence ID" value="MCS7477723.1"/>
    <property type="molecule type" value="Genomic_DNA"/>
</dbReference>
<dbReference type="AlphaFoldDB" id="A0A9X2VJF8"/>
<name>A0A9X2VJF8_9PSEU</name>
<feature type="signal peptide" evidence="2">
    <location>
        <begin position="1"/>
        <end position="29"/>
    </location>
</feature>
<evidence type="ECO:0000313" key="4">
    <source>
        <dbReference type="EMBL" id="MCS7477723.1"/>
    </source>
</evidence>
<evidence type="ECO:0000313" key="5">
    <source>
        <dbReference type="Proteomes" id="UP001141259"/>
    </source>
</evidence>
<keyword evidence="2" id="KW-0732">Signal</keyword>
<dbReference type="PANTHER" id="PTHR40032:SF1">
    <property type="entry name" value="EXPORTED PROTEIN"/>
    <property type="match status" value="1"/>
</dbReference>
<organism evidence="4 5">
    <name type="scientific">Umezawaea endophytica</name>
    <dbReference type="NCBI Taxonomy" id="1654476"/>
    <lineage>
        <taxon>Bacteria</taxon>
        <taxon>Bacillati</taxon>
        <taxon>Actinomycetota</taxon>
        <taxon>Actinomycetes</taxon>
        <taxon>Pseudonocardiales</taxon>
        <taxon>Pseudonocardiaceae</taxon>
        <taxon>Umezawaea</taxon>
    </lineage>
</organism>
<dbReference type="PANTHER" id="PTHR40032">
    <property type="entry name" value="EXPORTED PROTEIN-RELATED"/>
    <property type="match status" value="1"/>
</dbReference>
<evidence type="ECO:0000256" key="1">
    <source>
        <dbReference type="SAM" id="MobiDB-lite"/>
    </source>
</evidence>
<dbReference type="RefSeq" id="WP_259623237.1">
    <property type="nucleotide sequence ID" value="NZ_JANYMP010000005.1"/>
</dbReference>